<organism evidence="8 9">
    <name type="scientific">Lottia gigantea</name>
    <name type="common">Giant owl limpet</name>
    <dbReference type="NCBI Taxonomy" id="225164"/>
    <lineage>
        <taxon>Eukaryota</taxon>
        <taxon>Metazoa</taxon>
        <taxon>Spiralia</taxon>
        <taxon>Lophotrochozoa</taxon>
        <taxon>Mollusca</taxon>
        <taxon>Gastropoda</taxon>
        <taxon>Patellogastropoda</taxon>
        <taxon>Lottioidea</taxon>
        <taxon>Lottiidae</taxon>
        <taxon>Lottia</taxon>
    </lineage>
</organism>
<dbReference type="CTD" id="20248115"/>
<dbReference type="HOGENOM" id="CLU_1435954_0_0_1"/>
<evidence type="ECO:0000256" key="3">
    <source>
        <dbReference type="ARBA" id="ARBA00022989"/>
    </source>
</evidence>
<protein>
    <recommendedName>
        <fullName evidence="7">MARVEL domain-containing protein</fullName>
    </recommendedName>
</protein>
<evidence type="ECO:0000256" key="1">
    <source>
        <dbReference type="ARBA" id="ARBA00004141"/>
    </source>
</evidence>
<reference evidence="8 9" key="1">
    <citation type="journal article" date="2013" name="Nature">
        <title>Insights into bilaterian evolution from three spiralian genomes.</title>
        <authorList>
            <person name="Simakov O."/>
            <person name="Marletaz F."/>
            <person name="Cho S.J."/>
            <person name="Edsinger-Gonzales E."/>
            <person name="Havlak P."/>
            <person name="Hellsten U."/>
            <person name="Kuo D.H."/>
            <person name="Larsson T."/>
            <person name="Lv J."/>
            <person name="Arendt D."/>
            <person name="Savage R."/>
            <person name="Osoegawa K."/>
            <person name="de Jong P."/>
            <person name="Grimwood J."/>
            <person name="Chapman J.A."/>
            <person name="Shapiro H."/>
            <person name="Aerts A."/>
            <person name="Otillar R.P."/>
            <person name="Terry A.Y."/>
            <person name="Boore J.L."/>
            <person name="Grigoriev I.V."/>
            <person name="Lindberg D.R."/>
            <person name="Seaver E.C."/>
            <person name="Weisblat D.A."/>
            <person name="Putnam N.H."/>
            <person name="Rokhsar D.S."/>
        </authorList>
    </citation>
    <scope>NUCLEOTIDE SEQUENCE [LARGE SCALE GENOMIC DNA]</scope>
</reference>
<dbReference type="EMBL" id="KB203854">
    <property type="protein sequence ID" value="ESO82804.1"/>
    <property type="molecule type" value="Genomic_DNA"/>
</dbReference>
<keyword evidence="4 5" id="KW-0472">Membrane</keyword>
<comment type="subcellular location">
    <subcellularLocation>
        <location evidence="1">Membrane</location>
        <topology evidence="1">Multi-pass membrane protein</topology>
    </subcellularLocation>
</comment>
<sequence>MSNPTDDSPDPVKVDTPTPGSETIEIFGIKLDFSYMKSIPGMLRVGEIFLTLIAFSCVAASRNYYCDYKYASGYNYFEFVSISAFISTLIIYIMYIVDLHNKFVFKFVPWKLADCVWCGVYTLFFFIASCVLASNGCSQGGNKAGAAFGFFSTIAIGADGFLAFWELRAERMCTTTHRSPATIDVPEQY</sequence>
<dbReference type="PANTHER" id="PTHR22776">
    <property type="entry name" value="MARVEL-CONTAINING POTENTIAL LIPID RAFT-ASSOCIATED PROTEIN"/>
    <property type="match status" value="1"/>
</dbReference>
<evidence type="ECO:0000256" key="6">
    <source>
        <dbReference type="SAM" id="Phobius"/>
    </source>
</evidence>
<dbReference type="InterPro" id="IPR050578">
    <property type="entry name" value="MARVEL-CKLF_proteins"/>
</dbReference>
<feature type="transmembrane region" description="Helical" evidence="6">
    <location>
        <begin position="76"/>
        <end position="95"/>
    </location>
</feature>
<dbReference type="Pfam" id="PF01284">
    <property type="entry name" value="MARVEL"/>
    <property type="match status" value="1"/>
</dbReference>
<keyword evidence="3 6" id="KW-1133">Transmembrane helix</keyword>
<evidence type="ECO:0000256" key="5">
    <source>
        <dbReference type="PROSITE-ProRule" id="PRU00581"/>
    </source>
</evidence>
<evidence type="ECO:0000313" key="9">
    <source>
        <dbReference type="Proteomes" id="UP000030746"/>
    </source>
</evidence>
<feature type="domain" description="MARVEL" evidence="7">
    <location>
        <begin position="35"/>
        <end position="168"/>
    </location>
</feature>
<feature type="transmembrane region" description="Helical" evidence="6">
    <location>
        <begin position="146"/>
        <end position="165"/>
    </location>
</feature>
<evidence type="ECO:0000313" key="8">
    <source>
        <dbReference type="EMBL" id="ESO82804.1"/>
    </source>
</evidence>
<proteinExistence type="predicted"/>
<dbReference type="OMA" id="FEVVTIW"/>
<gene>
    <name evidence="8" type="ORF">LOTGIDRAFT_229820</name>
</gene>
<dbReference type="GO" id="GO:0016020">
    <property type="term" value="C:membrane"/>
    <property type="evidence" value="ECO:0007669"/>
    <property type="project" value="UniProtKB-SubCell"/>
</dbReference>
<evidence type="ECO:0000256" key="2">
    <source>
        <dbReference type="ARBA" id="ARBA00022692"/>
    </source>
</evidence>
<name>V4B2P8_LOTGI</name>
<keyword evidence="9" id="KW-1185">Reference proteome</keyword>
<accession>V4B2P8</accession>
<dbReference type="Proteomes" id="UP000030746">
    <property type="component" value="Unassembled WGS sequence"/>
</dbReference>
<dbReference type="KEGG" id="lgi:LOTGIDRAFT_229820"/>
<dbReference type="AlphaFoldDB" id="V4B2P8"/>
<dbReference type="PROSITE" id="PS51225">
    <property type="entry name" value="MARVEL"/>
    <property type="match status" value="1"/>
</dbReference>
<evidence type="ECO:0000259" key="7">
    <source>
        <dbReference type="PROSITE" id="PS51225"/>
    </source>
</evidence>
<dbReference type="PANTHER" id="PTHR22776:SF49">
    <property type="entry name" value="MARVEL DOMAIN-CONTAINING PROTEIN"/>
    <property type="match status" value="1"/>
</dbReference>
<dbReference type="InterPro" id="IPR008253">
    <property type="entry name" value="Marvel"/>
</dbReference>
<dbReference type="RefSeq" id="XP_009066597.1">
    <property type="nucleotide sequence ID" value="XM_009068349.1"/>
</dbReference>
<keyword evidence="2 5" id="KW-0812">Transmembrane</keyword>
<dbReference type="OrthoDB" id="10028364at2759"/>
<dbReference type="GeneID" id="20248115"/>
<feature type="transmembrane region" description="Helical" evidence="6">
    <location>
        <begin position="115"/>
        <end position="134"/>
    </location>
</feature>
<evidence type="ECO:0000256" key="4">
    <source>
        <dbReference type="ARBA" id="ARBA00023136"/>
    </source>
</evidence>
<feature type="transmembrane region" description="Helical" evidence="6">
    <location>
        <begin position="45"/>
        <end position="64"/>
    </location>
</feature>